<sequence length="129" mass="14674">MNMKGNAFPSTQAINVDWDAPHLQTLLEKTEAWQLDNRNGYKPEKAKVFIGWETRVGNSGIIILEDEATVVLQTTSPLPIGKRVRVEKHIADQIRSIWGEVVQSRPGRRTSDHVHGLHIHWLRKLTVGH</sequence>
<gene>
    <name evidence="1" type="ORF">B2A_15784</name>
</gene>
<dbReference type="AlphaFoldDB" id="T0ZAV8"/>
<reference evidence="1" key="2">
    <citation type="journal article" date="2014" name="ISME J.">
        <title>Microbial stratification in low pH oxic and suboxic macroscopic growths along an acid mine drainage.</title>
        <authorList>
            <person name="Mendez-Garcia C."/>
            <person name="Mesa V."/>
            <person name="Sprenger R.R."/>
            <person name="Richter M."/>
            <person name="Diez M.S."/>
            <person name="Solano J."/>
            <person name="Bargiela R."/>
            <person name="Golyshina O.V."/>
            <person name="Manteca A."/>
            <person name="Ramos J.L."/>
            <person name="Gallego J.R."/>
            <person name="Llorente I."/>
            <person name="Martins Dos Santos V.A."/>
            <person name="Jensen O.N."/>
            <person name="Pelaez A.I."/>
            <person name="Sanchez J."/>
            <person name="Ferrer M."/>
        </authorList>
    </citation>
    <scope>NUCLEOTIDE SEQUENCE</scope>
</reference>
<protein>
    <submittedName>
        <fullName evidence="1">Uncharacterized protein</fullName>
    </submittedName>
</protein>
<comment type="caution">
    <text evidence="1">The sequence shown here is derived from an EMBL/GenBank/DDBJ whole genome shotgun (WGS) entry which is preliminary data.</text>
</comment>
<accession>T0ZAV8</accession>
<reference evidence="1" key="1">
    <citation type="submission" date="2013-08" db="EMBL/GenBank/DDBJ databases">
        <authorList>
            <person name="Mendez C."/>
            <person name="Richter M."/>
            <person name="Ferrer M."/>
            <person name="Sanchez J."/>
        </authorList>
    </citation>
    <scope>NUCLEOTIDE SEQUENCE</scope>
</reference>
<organism evidence="1">
    <name type="scientific">mine drainage metagenome</name>
    <dbReference type="NCBI Taxonomy" id="410659"/>
    <lineage>
        <taxon>unclassified sequences</taxon>
        <taxon>metagenomes</taxon>
        <taxon>ecological metagenomes</taxon>
    </lineage>
</organism>
<name>T0ZAV8_9ZZZZ</name>
<proteinExistence type="predicted"/>
<evidence type="ECO:0000313" key="1">
    <source>
        <dbReference type="EMBL" id="EQD26084.1"/>
    </source>
</evidence>
<dbReference type="EMBL" id="AUZZ01011475">
    <property type="protein sequence ID" value="EQD26084.1"/>
    <property type="molecule type" value="Genomic_DNA"/>
</dbReference>